<dbReference type="AlphaFoldDB" id="A0ABD2WIY0"/>
<reference evidence="1 2" key="1">
    <citation type="journal article" date="2024" name="bioRxiv">
        <title>A reference genome for Trichogramma kaykai: A tiny desert-dwelling parasitoid wasp with competing sex-ratio distorters.</title>
        <authorList>
            <person name="Culotta J."/>
            <person name="Lindsey A.R."/>
        </authorList>
    </citation>
    <scope>NUCLEOTIDE SEQUENCE [LARGE SCALE GENOMIC DNA]</scope>
    <source>
        <strain evidence="1 2">KSX58</strain>
    </source>
</reference>
<proteinExistence type="predicted"/>
<protein>
    <submittedName>
        <fullName evidence="1">Uncharacterized protein</fullName>
    </submittedName>
</protein>
<keyword evidence="2" id="KW-1185">Reference proteome</keyword>
<dbReference type="PROSITE" id="PS51257">
    <property type="entry name" value="PROKAR_LIPOPROTEIN"/>
    <property type="match status" value="1"/>
</dbReference>
<gene>
    <name evidence="1" type="ORF">TKK_012850</name>
</gene>
<comment type="caution">
    <text evidence="1">The sequence shown here is derived from an EMBL/GenBank/DDBJ whole genome shotgun (WGS) entry which is preliminary data.</text>
</comment>
<name>A0ABD2WIY0_9HYME</name>
<evidence type="ECO:0000313" key="2">
    <source>
        <dbReference type="Proteomes" id="UP001627154"/>
    </source>
</evidence>
<accession>A0ABD2WIY0</accession>
<dbReference type="EMBL" id="JBJJXI010000103">
    <property type="protein sequence ID" value="KAL3392531.1"/>
    <property type="molecule type" value="Genomic_DNA"/>
</dbReference>
<sequence length="93" mass="10724">MYRIRATSPKNYLDTNARKSHRAQLNYIHVIFTACKFRSLCNPLISYLELKDLTFQLNPTQEDQTFSLKLRTRAQVSSMNICAAHTAHVASIH</sequence>
<organism evidence="1 2">
    <name type="scientific">Trichogramma kaykai</name>
    <dbReference type="NCBI Taxonomy" id="54128"/>
    <lineage>
        <taxon>Eukaryota</taxon>
        <taxon>Metazoa</taxon>
        <taxon>Ecdysozoa</taxon>
        <taxon>Arthropoda</taxon>
        <taxon>Hexapoda</taxon>
        <taxon>Insecta</taxon>
        <taxon>Pterygota</taxon>
        <taxon>Neoptera</taxon>
        <taxon>Endopterygota</taxon>
        <taxon>Hymenoptera</taxon>
        <taxon>Apocrita</taxon>
        <taxon>Proctotrupomorpha</taxon>
        <taxon>Chalcidoidea</taxon>
        <taxon>Trichogrammatidae</taxon>
        <taxon>Trichogramma</taxon>
    </lineage>
</organism>
<dbReference type="Proteomes" id="UP001627154">
    <property type="component" value="Unassembled WGS sequence"/>
</dbReference>
<evidence type="ECO:0000313" key="1">
    <source>
        <dbReference type="EMBL" id="KAL3392531.1"/>
    </source>
</evidence>